<evidence type="ECO:0008006" key="5">
    <source>
        <dbReference type="Google" id="ProtNLM"/>
    </source>
</evidence>
<dbReference type="VEuPathDB" id="TriTrypDB:LpyrH10_10_0830"/>
<feature type="transmembrane region" description="Helical" evidence="2">
    <location>
        <begin position="1125"/>
        <end position="1145"/>
    </location>
</feature>
<dbReference type="AlphaFoldDB" id="A0A0N0VF17"/>
<dbReference type="OMA" id="ISLAICH"/>
<feature type="region of interest" description="Disordered" evidence="1">
    <location>
        <begin position="751"/>
        <end position="810"/>
    </location>
</feature>
<keyword evidence="2" id="KW-0472">Membrane</keyword>
<dbReference type="PANTHER" id="PTHR12277:SF81">
    <property type="entry name" value="PROTEIN ABHD13"/>
    <property type="match status" value="1"/>
</dbReference>
<feature type="transmembrane region" description="Helical" evidence="2">
    <location>
        <begin position="1165"/>
        <end position="1192"/>
    </location>
</feature>
<dbReference type="SUPFAM" id="SSF53474">
    <property type="entry name" value="alpha/beta-Hydrolases"/>
    <property type="match status" value="1"/>
</dbReference>
<dbReference type="RefSeq" id="XP_015657921.1">
    <property type="nucleotide sequence ID" value="XM_015803279.1"/>
</dbReference>
<proteinExistence type="predicted"/>
<feature type="compositionally biased region" description="Low complexity" evidence="1">
    <location>
        <begin position="460"/>
        <end position="482"/>
    </location>
</feature>
<feature type="compositionally biased region" description="Low complexity" evidence="1">
    <location>
        <begin position="844"/>
        <end position="864"/>
    </location>
</feature>
<feature type="compositionally biased region" description="Pro residues" evidence="1">
    <location>
        <begin position="483"/>
        <end position="493"/>
    </location>
</feature>
<accession>A0A0N0VF17</accession>
<feature type="transmembrane region" description="Helical" evidence="2">
    <location>
        <begin position="1073"/>
        <end position="1100"/>
    </location>
</feature>
<keyword evidence="4" id="KW-1185">Reference proteome</keyword>
<comment type="caution">
    <text evidence="3">The sequence shown here is derived from an EMBL/GenBank/DDBJ whole genome shotgun (WGS) entry which is preliminary data.</text>
</comment>
<keyword evidence="2" id="KW-0812">Transmembrane</keyword>
<evidence type="ECO:0000313" key="4">
    <source>
        <dbReference type="Proteomes" id="UP000037923"/>
    </source>
</evidence>
<sequence>MRNFSQDAGSEESSPTALRAEECRPGKKKRSLARVHVGPGTATLGGDKKDEEELFNSTVVVTSCLSPPDANELHTPTNIQLHEEVFVHHPCFAGNSPLSLTAEGHTPTQQRNGSFLFHSLSREDHHGPIQHEQDHDCCPFMAVRRSEWTLRIISKVRHTSPFDWPYLLSSFSIKNAFMFYPPPPTYGFFRDEDGAVQVRSQTGKRAPRLDHERIEYLRRKCRMSDKVPDDLVAGALHGIAIASQQDNADGGGSGDADSDSESSFKLIFIPWENDVQSYYIHSGSVVFGRRVHMGHRLFTLAWPSPIPCSIIRPRRRMSSHVAIFFHCNGEDIGRPSCLRLLTLANALHMTILVPEYPGYGLFEGQPSEAAINGSMERVIEFLFSSDPCLTPSRLILVGHSIGTGVAIHAAKFIKKVFLKLHDSPDLSHRIPYACPMSRGQQNSAGYAAAVRCPQNALPVPSSAVPVTSPTAPIPTSTPHGASPRPPFSPPNVPLPSNRVPPDSSDSGKHAAAPQQADTADTGADRRRARTSLHAPYGELDDARRRSGPKATPPFLCPHYALGGVILLAPFASLRCVEKWTTLRSHGFDVQELERRRLSVPEDVLVPAPEEWAEDAHALRDTGADPPNMDFLRPSPLLFDVARYISFNRFPTIDVVRELQDEVSFFTHTPLLLLHGAQDVLIPAINSVAIATKLRQATDGRAAKVYMGLLHNEGHNNLHCSHIIRRFYKDVILLPHLRAQRQLREELEETLGDGLGRGSANSNVDKPAAVGPIDSASSSNKSSPPPPPRSPPSASSTTVDADGEGSCGEPHAFEAPLLHFPIVGTNRNTEPFDEERPVRSASKSTTQQPGTGATATADAAASAAVPPAPAARPPNEPYLYFIEPAFTAEGGTWLANGIFAGPVRIRLLHPPQQRNSTTTEVGVVPEEGEAHPHASPAASILMMQAADPRRAHSRHHQHDHLHQHQYRDLYDPAVEAQPSSPRTQRTRHSSRLLSCGMQAYHASEEFEESLRDTLLRTQPPSVNFAPAATMLHIALFHHLEHYDVGSIAVASVTKHSVDATVALAQWRSYRRNHFIFRCCTALYYFATGSFFISLAICHGVLTRPSKLRPYVPAEAPTKPYHLDARVVIWGVLDGFAYLLLGVVRFFNTRLGLGNLSKYMDTPSSMLAAYATCRIMAYILCGAVGILMAMIIALTPPDRGGVDWDRWSDLPYGRRVWIADLPRWTMVTSASVHIIFTIAIFAKNH</sequence>
<feature type="compositionally biased region" description="Low complexity" evidence="1">
    <location>
        <begin position="510"/>
        <end position="521"/>
    </location>
</feature>
<feature type="region of interest" description="Disordered" evidence="1">
    <location>
        <begin position="1"/>
        <end position="49"/>
    </location>
</feature>
<feature type="compositionally biased region" description="Polar residues" evidence="1">
    <location>
        <begin position="1"/>
        <end position="16"/>
    </location>
</feature>
<gene>
    <name evidence="3" type="ORF">ABB37_05314</name>
</gene>
<protein>
    <recommendedName>
        <fullName evidence="5">AB hydrolase-1 domain-containing protein</fullName>
    </recommendedName>
</protein>
<feature type="region of interest" description="Disordered" evidence="1">
    <location>
        <begin position="823"/>
        <end position="872"/>
    </location>
</feature>
<evidence type="ECO:0000256" key="1">
    <source>
        <dbReference type="SAM" id="MobiDB-lite"/>
    </source>
</evidence>
<feature type="region of interest" description="Disordered" evidence="1">
    <location>
        <begin position="460"/>
        <end position="547"/>
    </location>
</feature>
<dbReference type="Gene3D" id="3.40.50.1820">
    <property type="entry name" value="alpha/beta hydrolase"/>
    <property type="match status" value="1"/>
</dbReference>
<name>A0A0N0VF17_LEPPY</name>
<dbReference type="EMBL" id="LGTL01000010">
    <property type="protein sequence ID" value="KPA79482.1"/>
    <property type="molecule type" value="Genomic_DNA"/>
</dbReference>
<dbReference type="GeneID" id="26905604"/>
<dbReference type="OrthoDB" id="10249433at2759"/>
<dbReference type="InterPro" id="IPR029058">
    <property type="entry name" value="AB_hydrolase_fold"/>
</dbReference>
<dbReference type="PANTHER" id="PTHR12277">
    <property type="entry name" value="ALPHA/BETA HYDROLASE DOMAIN-CONTAINING PROTEIN"/>
    <property type="match status" value="1"/>
</dbReference>
<keyword evidence="2" id="KW-1133">Transmembrane helix</keyword>
<feature type="transmembrane region" description="Helical" evidence="2">
    <location>
        <begin position="1222"/>
        <end position="1240"/>
    </location>
</feature>
<evidence type="ECO:0000313" key="3">
    <source>
        <dbReference type="EMBL" id="KPA79482.1"/>
    </source>
</evidence>
<evidence type="ECO:0000256" key="2">
    <source>
        <dbReference type="SAM" id="Phobius"/>
    </source>
</evidence>
<dbReference type="Proteomes" id="UP000037923">
    <property type="component" value="Unassembled WGS sequence"/>
</dbReference>
<reference evidence="3 4" key="1">
    <citation type="submission" date="2015-07" db="EMBL/GenBank/DDBJ databases">
        <title>High-quality genome of monoxenous trypanosomatid Leptomonas pyrrhocoris.</title>
        <authorList>
            <person name="Flegontov P."/>
            <person name="Butenko A."/>
            <person name="Firsov S."/>
            <person name="Vlcek C."/>
            <person name="Logacheva M.D."/>
            <person name="Field M."/>
            <person name="Filatov D."/>
            <person name="Flegontova O."/>
            <person name="Gerasimov E."/>
            <person name="Jackson A.P."/>
            <person name="Kelly S."/>
            <person name="Opperdoes F."/>
            <person name="O'Reilly A."/>
            <person name="Votypka J."/>
            <person name="Yurchenko V."/>
            <person name="Lukes J."/>
        </authorList>
    </citation>
    <scope>NUCLEOTIDE SEQUENCE [LARGE SCALE GENOMIC DNA]</scope>
    <source>
        <strain evidence="3">H10</strain>
    </source>
</reference>
<organism evidence="3 4">
    <name type="scientific">Leptomonas pyrrhocoris</name>
    <name type="common">Firebug parasite</name>
    <dbReference type="NCBI Taxonomy" id="157538"/>
    <lineage>
        <taxon>Eukaryota</taxon>
        <taxon>Discoba</taxon>
        <taxon>Euglenozoa</taxon>
        <taxon>Kinetoplastea</taxon>
        <taxon>Metakinetoplastina</taxon>
        <taxon>Trypanosomatida</taxon>
        <taxon>Trypanosomatidae</taxon>
        <taxon>Leishmaniinae</taxon>
        <taxon>Leptomonas</taxon>
    </lineage>
</organism>